<dbReference type="PANTHER" id="PTHR45766">
    <property type="entry name" value="DNA ANNEALING HELICASE AND ENDONUCLEASE ZRANB3 FAMILY MEMBER"/>
    <property type="match status" value="1"/>
</dbReference>
<dbReference type="PROSITE" id="PS51194">
    <property type="entry name" value="HELICASE_CTER"/>
    <property type="match status" value="1"/>
</dbReference>
<dbReference type="PANTHER" id="PTHR45766:SF6">
    <property type="entry name" value="SWI_SNF-RELATED MATRIX-ASSOCIATED ACTIN-DEPENDENT REGULATOR OF CHROMATIN SUBFAMILY A-LIKE PROTEIN 1"/>
    <property type="match status" value="1"/>
</dbReference>
<dbReference type="InterPro" id="IPR001650">
    <property type="entry name" value="Helicase_C-like"/>
</dbReference>
<reference evidence="8 9" key="1">
    <citation type="submission" date="2024-10" db="EMBL/GenBank/DDBJ databases">
        <title>The Natural Products Discovery Center: Release of the First 8490 Sequenced Strains for Exploring Actinobacteria Biosynthetic Diversity.</title>
        <authorList>
            <person name="Kalkreuter E."/>
            <person name="Kautsar S.A."/>
            <person name="Yang D."/>
            <person name="Bader C.D."/>
            <person name="Teijaro C.N."/>
            <person name="Fluegel L."/>
            <person name="Davis C.M."/>
            <person name="Simpson J.R."/>
            <person name="Lauterbach L."/>
            <person name="Steele A.D."/>
            <person name="Gui C."/>
            <person name="Meng S."/>
            <person name="Li G."/>
            <person name="Viehrig K."/>
            <person name="Ye F."/>
            <person name="Su P."/>
            <person name="Kiefer A.F."/>
            <person name="Nichols A."/>
            <person name="Cepeda A.J."/>
            <person name="Yan W."/>
            <person name="Fan B."/>
            <person name="Jiang Y."/>
            <person name="Adhikari A."/>
            <person name="Zheng C.-J."/>
            <person name="Schuster L."/>
            <person name="Cowan T.M."/>
            <person name="Smanski M.J."/>
            <person name="Chevrette M.G."/>
            <person name="De Carvalho L.P.S."/>
            <person name="Shen B."/>
        </authorList>
    </citation>
    <scope>NUCLEOTIDE SEQUENCE [LARGE SCALE GENOMIC DNA]</scope>
    <source>
        <strain evidence="8 9">NPDC006488</strain>
    </source>
</reference>
<keyword evidence="3" id="KW-0347">Helicase</keyword>
<evidence type="ECO:0000259" key="7">
    <source>
        <dbReference type="PROSITE" id="PS51194"/>
    </source>
</evidence>
<dbReference type="SUPFAM" id="SSF52540">
    <property type="entry name" value="P-loop containing nucleoside triphosphate hydrolases"/>
    <property type="match status" value="1"/>
</dbReference>
<dbReference type="Gene3D" id="3.40.50.300">
    <property type="entry name" value="P-loop containing nucleotide triphosphate hydrolases"/>
    <property type="match status" value="1"/>
</dbReference>
<keyword evidence="1" id="KW-0547">Nucleotide-binding</keyword>
<dbReference type="Pfam" id="PF00176">
    <property type="entry name" value="SNF2-rel_dom"/>
    <property type="match status" value="1"/>
</dbReference>
<dbReference type="SMART" id="SM00487">
    <property type="entry name" value="DEXDc"/>
    <property type="match status" value="1"/>
</dbReference>
<evidence type="ECO:0000256" key="5">
    <source>
        <dbReference type="SAM" id="MobiDB-lite"/>
    </source>
</evidence>
<dbReference type="RefSeq" id="WP_388101686.1">
    <property type="nucleotide sequence ID" value="NZ_JBIAHM010000001.1"/>
</dbReference>
<dbReference type="Pfam" id="PF00271">
    <property type="entry name" value="Helicase_C"/>
    <property type="match status" value="1"/>
</dbReference>
<comment type="caution">
    <text evidence="8">The sequence shown here is derived from an EMBL/GenBank/DDBJ whole genome shotgun (WGS) entry which is preliminary data.</text>
</comment>
<dbReference type="Gene3D" id="3.40.50.10810">
    <property type="entry name" value="Tandem AAA-ATPase domain"/>
    <property type="match status" value="1"/>
</dbReference>
<dbReference type="InterPro" id="IPR038718">
    <property type="entry name" value="SNF2-like_sf"/>
</dbReference>
<evidence type="ECO:0000256" key="4">
    <source>
        <dbReference type="ARBA" id="ARBA00022840"/>
    </source>
</evidence>
<dbReference type="InterPro" id="IPR014001">
    <property type="entry name" value="Helicase_ATP-bd"/>
</dbReference>
<dbReference type="CDD" id="cd18793">
    <property type="entry name" value="SF2_C_SNF"/>
    <property type="match status" value="1"/>
</dbReference>
<keyword evidence="4" id="KW-0067">ATP-binding</keyword>
<evidence type="ECO:0000256" key="1">
    <source>
        <dbReference type="ARBA" id="ARBA00022741"/>
    </source>
</evidence>
<feature type="region of interest" description="Disordered" evidence="5">
    <location>
        <begin position="428"/>
        <end position="458"/>
    </location>
</feature>
<name>A0ABW6LTI9_9ACTN</name>
<sequence>MGEESERTLSVEAGSVGGLSDTAGDAREPDEALSLKRPADTGGYAAGAQVLIRDELWLVRNCKDTDRDGWMVEVTGISSFVRGVDATFYDRLDVVQELDPRETELIADDSPNHRRSRLFLEAIMRKTFLPQTEHGLALADNFLMDQQVHQLRPAELALSMKNPQPRILIADVVGLGKTLEIGVLLAELIRRGRGERILVVTPQHVLEQFQRELWTRFAIPLVRLDSTGIQRVQQDIPAGRNPFAYFKRAIISVDTLKSDVYAHHLDNTDWDAVVIDESHNLVNRGTKNNALARLLARKTDALVLASATPHNGDATSFAELVRMLDEAAIANPSQYEVKDLTHLYIRRTKTSAEVRDSLKGTWADRGPSLPLHAPATEKEHAVLAELATRWIPADPAAPSASRHQLVPYRLLKSFLSSHKALLATIKTRIGNLDNPPPDKPENGSKTRKRPEDPVAREAARKVERAALTDLQHLAEQIEDQDSAKRAALLDELRELGVGPGLDTRVVVFSESIPTLKWLAETVPAALGFRHTTSPDEKKPWLGYGGAVQVMHGEASTDQEQQDIVEKFGLRDDPVRILFTGDVASEGVNLHQQCHLLIHYDLPWSLIRIEQRNGRIDRYGQEHRPEFRALILTSDIPWRTNETTGQPRTLDDRLVGEKLLKREEEAHKIEGSAEAVTGLYRAKEEENRLTQDLIAGRTVEESIRQSQQGGAAFLSGLLGQVGAVHEHPEVARAVVPKLFRSTADYFDEALRQISRPNPEDMLSLRRDDDGTIAFEPPRDLLYRLKALPKSYLDEQQILPRKTEPGRMRITFSKDLAGARLKAARETTASQWPNVSYVTDVHPVLDWLTDKVLVEIGRHKAPVLAATVDSPTFLVQGIYSNALGKPTIVEWMAVSGLPDSPHVTALTADVLESYGVGPNMPGRATPRDLPGLSALVPDAIDAAQRQLALLEGAYREQIEETLAPYRKKVTDWRQDALFASARPKEAELDRTAKRQLKLVKSLETAGEPMLRLLAVLEPQTAAEGGNER</sequence>
<dbReference type="SMART" id="SM00490">
    <property type="entry name" value="HELICc"/>
    <property type="match status" value="1"/>
</dbReference>
<evidence type="ECO:0000313" key="8">
    <source>
        <dbReference type="EMBL" id="MFE9597213.1"/>
    </source>
</evidence>
<protein>
    <submittedName>
        <fullName evidence="8">SNF2-related protein</fullName>
    </submittedName>
</protein>
<feature type="domain" description="Helicase C-terminal" evidence="7">
    <location>
        <begin position="469"/>
        <end position="679"/>
    </location>
</feature>
<dbReference type="CDD" id="cd18011">
    <property type="entry name" value="DEXDc_RapA"/>
    <property type="match status" value="1"/>
</dbReference>
<dbReference type="EMBL" id="JBIAHM010000001">
    <property type="protein sequence ID" value="MFE9597213.1"/>
    <property type="molecule type" value="Genomic_DNA"/>
</dbReference>
<keyword evidence="2" id="KW-0378">Hydrolase</keyword>
<feature type="domain" description="Helicase ATP-binding" evidence="6">
    <location>
        <begin position="158"/>
        <end position="327"/>
    </location>
</feature>
<evidence type="ECO:0000313" key="9">
    <source>
        <dbReference type="Proteomes" id="UP001601303"/>
    </source>
</evidence>
<evidence type="ECO:0000256" key="2">
    <source>
        <dbReference type="ARBA" id="ARBA00022801"/>
    </source>
</evidence>
<dbReference type="InterPro" id="IPR057342">
    <property type="entry name" value="DEXDc_RapA"/>
</dbReference>
<gene>
    <name evidence="8" type="ORF">ACFYNQ_01390</name>
</gene>
<keyword evidence="9" id="KW-1185">Reference proteome</keyword>
<dbReference type="PROSITE" id="PS51192">
    <property type="entry name" value="HELICASE_ATP_BIND_1"/>
    <property type="match status" value="1"/>
</dbReference>
<dbReference type="InterPro" id="IPR049730">
    <property type="entry name" value="SNF2/RAD54-like_C"/>
</dbReference>
<feature type="compositionally biased region" description="Basic and acidic residues" evidence="5">
    <location>
        <begin position="24"/>
        <end position="39"/>
    </location>
</feature>
<dbReference type="InterPro" id="IPR027417">
    <property type="entry name" value="P-loop_NTPase"/>
</dbReference>
<accession>A0ABW6LTI9</accession>
<evidence type="ECO:0000259" key="6">
    <source>
        <dbReference type="PROSITE" id="PS51192"/>
    </source>
</evidence>
<dbReference type="Proteomes" id="UP001601303">
    <property type="component" value="Unassembled WGS sequence"/>
</dbReference>
<proteinExistence type="predicted"/>
<dbReference type="InterPro" id="IPR000330">
    <property type="entry name" value="SNF2_N"/>
</dbReference>
<evidence type="ECO:0000256" key="3">
    <source>
        <dbReference type="ARBA" id="ARBA00022806"/>
    </source>
</evidence>
<feature type="region of interest" description="Disordered" evidence="5">
    <location>
        <begin position="1"/>
        <end position="39"/>
    </location>
</feature>
<feature type="compositionally biased region" description="Basic and acidic residues" evidence="5">
    <location>
        <begin position="436"/>
        <end position="458"/>
    </location>
</feature>
<organism evidence="8 9">
    <name type="scientific">Streptomyces hokutonensis</name>
    <dbReference type="NCBI Taxonomy" id="1306990"/>
    <lineage>
        <taxon>Bacteria</taxon>
        <taxon>Bacillati</taxon>
        <taxon>Actinomycetota</taxon>
        <taxon>Actinomycetes</taxon>
        <taxon>Kitasatosporales</taxon>
        <taxon>Streptomycetaceae</taxon>
        <taxon>Streptomyces</taxon>
    </lineage>
</organism>